<evidence type="ECO:0000259" key="1">
    <source>
        <dbReference type="Pfam" id="PF12680"/>
    </source>
</evidence>
<dbReference type="AlphaFoldDB" id="A0A4U6S2T9"/>
<dbReference type="Proteomes" id="UP000305095">
    <property type="component" value="Unassembled WGS sequence"/>
</dbReference>
<protein>
    <submittedName>
        <fullName evidence="2">Nuclear transport factor 2 family protein</fullName>
    </submittedName>
</protein>
<dbReference type="EMBL" id="SZZP01000005">
    <property type="protein sequence ID" value="TKV81994.1"/>
    <property type="molecule type" value="Genomic_DNA"/>
</dbReference>
<dbReference type="InterPro" id="IPR032710">
    <property type="entry name" value="NTF2-like_dom_sf"/>
</dbReference>
<name>A0A4U6S2T9_BRAEL</name>
<dbReference type="SUPFAM" id="SSF54427">
    <property type="entry name" value="NTF2-like"/>
    <property type="match status" value="1"/>
</dbReference>
<evidence type="ECO:0000313" key="2">
    <source>
        <dbReference type="EMBL" id="TKV81994.1"/>
    </source>
</evidence>
<gene>
    <name evidence="2" type="ORF">FDV58_10160</name>
</gene>
<accession>A0A4U6S2T9</accession>
<comment type="caution">
    <text evidence="2">The sequence shown here is derived from an EMBL/GenBank/DDBJ whole genome shotgun (WGS) entry which is preliminary data.</text>
</comment>
<dbReference type="Gene3D" id="3.10.450.50">
    <property type="match status" value="1"/>
</dbReference>
<organism evidence="2 3">
    <name type="scientific">Bradyrhizobium elkanii</name>
    <dbReference type="NCBI Taxonomy" id="29448"/>
    <lineage>
        <taxon>Bacteria</taxon>
        <taxon>Pseudomonadati</taxon>
        <taxon>Pseudomonadota</taxon>
        <taxon>Alphaproteobacteria</taxon>
        <taxon>Hyphomicrobiales</taxon>
        <taxon>Nitrobacteraceae</taxon>
        <taxon>Bradyrhizobium</taxon>
    </lineage>
</organism>
<reference evidence="2 3" key="1">
    <citation type="submission" date="2019-05" db="EMBL/GenBank/DDBJ databases">
        <title>Draft Genome of Bradyrhizobium elkanii strain SEMIA 938, Used in Commercial Inoculants for Lupinus spp. in Brazil.</title>
        <authorList>
            <person name="Hungria M."/>
            <person name="Delamuta J.R.M."/>
            <person name="Ribeiro R.A."/>
            <person name="Nogueira M.A."/>
        </authorList>
    </citation>
    <scope>NUCLEOTIDE SEQUENCE [LARGE SCALE GENOMIC DNA]</scope>
    <source>
        <strain evidence="2 3">Semia 938</strain>
    </source>
</reference>
<feature type="domain" description="SnoaL-like" evidence="1">
    <location>
        <begin position="46"/>
        <end position="149"/>
    </location>
</feature>
<dbReference type="Pfam" id="PF12680">
    <property type="entry name" value="SnoaL_2"/>
    <property type="match status" value="1"/>
</dbReference>
<dbReference type="InterPro" id="IPR037401">
    <property type="entry name" value="SnoaL-like"/>
</dbReference>
<proteinExistence type="predicted"/>
<sequence>MPRSSFQIFLKRRGGLFRSNGRQSTKRKGTIMTAGSNDAERIYRLWDEALGSKDLEAALALYAADASIESPLVQHLMQTKDGIVRGRDALREFITRVFRTNPPQRRRFKQGFFGNGRVLTWEYPRQSPDGDQMDLVEVMEIEHGLIQRHRVYWGWYALNVLKAS</sequence>
<evidence type="ECO:0000313" key="3">
    <source>
        <dbReference type="Proteomes" id="UP000305095"/>
    </source>
</evidence>